<dbReference type="Gene3D" id="3.40.50.300">
    <property type="entry name" value="P-loop containing nucleotide triphosphate hydrolases"/>
    <property type="match status" value="2"/>
</dbReference>
<dbReference type="SUPFAM" id="SSF47781">
    <property type="entry name" value="RuvA domain 2-like"/>
    <property type="match status" value="1"/>
</dbReference>
<keyword evidence="3" id="KW-0413">Isomerase</keyword>
<dbReference type="GO" id="GO:0017116">
    <property type="term" value="F:single-stranded DNA helicase activity"/>
    <property type="evidence" value="ECO:0007669"/>
    <property type="project" value="TreeGrafter"/>
</dbReference>
<feature type="binding site" evidence="3">
    <location>
        <begin position="344"/>
        <end position="348"/>
    </location>
    <ligand>
        <name>ATP</name>
        <dbReference type="ChEBI" id="CHEBI:30616"/>
    </ligand>
</feature>
<comment type="function">
    <text evidence="3">DNA-dependent ATPase and ATP-dependent 5'-3' DNA helicase. Has no activity on blunt DNA or DNA with 3'-overhangs, requires at least 10 bases of 5'-ssDNA for helicase activity.</text>
</comment>
<dbReference type="InterPro" id="IPR027785">
    <property type="entry name" value="UvrD-like_helicase_C"/>
</dbReference>
<dbReference type="InterPro" id="IPR003583">
    <property type="entry name" value="Hlx-hairpin-Hlx_DNA-bd_motif"/>
</dbReference>
<dbReference type="PANTHER" id="PTHR43788">
    <property type="entry name" value="DNA2/NAM7 HELICASE FAMILY MEMBER"/>
    <property type="match status" value="1"/>
</dbReference>
<keyword evidence="3 6" id="KW-0378">Hydrolase</keyword>
<feature type="domain" description="Helix-hairpin-helix DNA-binding motif class 1" evidence="4">
    <location>
        <begin position="181"/>
        <end position="200"/>
    </location>
</feature>
<sequence>MENIRGTVDNIIFASNDNRFTVLKLTPEKRSTKITVILNGMAPLIGQLLEINGDWTQHPKFGQQFKANSFKIVAPIEASGIEKFLASGAISGIGPAMAKRIVAKFGEKTLDVLSSPKELLKVAGIGQKTAEKIASSYKEQSELTEIMVWLENHGISSTYAGKIFAKYGSFAIDIMEKDTYRLFQDIDGIGFLTADKIAFNLGVQKDDFKRISSGIDYALMQLCANGHCCVPEMTLVTKTAKILQLETNSVHQVLNQRIKDESLNTETIGGELLIYPPYLYYAEKKVAKRLLELKQSSKNLDEDNINLFIKVWEKENHIHLAQKQQEAVKACLHHGVFVLTGGPGTGKTTVIKGILSILNAQGLKIRLAAPTGRAAKRLSETTGRKALTIHRLLEANNLSDTNSPQLGFSKDIDDQLDADAIILDEVSMVDIALMHHFLNAVPDGCRLILVGDIDQLPAVGPGSVLKDIIRSKVIPSIELNEIFRQAQTSMIIQNAHIINAGRLPDIRKQYDDFIFYEIDNDELINKKILELCTDILPKEGYNILTDVQILSPMHRFTCGVENLNLLLQQTLNPASDDKNEIKSGAQIFRTGDKVMHIRNNYQKNIFNGDIGFIRAINNDNISVEYLDHNVSYAKNELNELTLAYASSVHKSQGSEYKIIIMPLSVSHYIMLQRNLLYTAITRAKEKVILLGSKKALTTAVQNNRTQKRYTLLAERLAHKLS</sequence>
<comment type="catalytic activity">
    <reaction evidence="3">
        <text>ATP + H2O = ADP + phosphate + H(+)</text>
        <dbReference type="Rhea" id="RHEA:13065"/>
        <dbReference type="ChEBI" id="CHEBI:15377"/>
        <dbReference type="ChEBI" id="CHEBI:15378"/>
        <dbReference type="ChEBI" id="CHEBI:30616"/>
        <dbReference type="ChEBI" id="CHEBI:43474"/>
        <dbReference type="ChEBI" id="CHEBI:456216"/>
        <dbReference type="EC" id="5.6.2.3"/>
    </reaction>
</comment>
<feature type="domain" description="Helix-hairpin-helix DNA-binding motif class 1" evidence="4">
    <location>
        <begin position="117"/>
        <end position="136"/>
    </location>
</feature>
<keyword evidence="1 3" id="KW-0547">Nucleotide-binding</keyword>
<dbReference type="Pfam" id="PF14490">
    <property type="entry name" value="HHH_RecD2"/>
    <property type="match status" value="1"/>
</dbReference>
<dbReference type="PANTHER" id="PTHR43788:SF6">
    <property type="entry name" value="DNA HELICASE B"/>
    <property type="match status" value="1"/>
</dbReference>
<dbReference type="GeneID" id="78507362"/>
<keyword evidence="2 3" id="KW-0067">ATP-binding</keyword>
<dbReference type="NCBIfam" id="TIGR01448">
    <property type="entry name" value="recD_rel"/>
    <property type="match status" value="1"/>
</dbReference>
<dbReference type="EMBL" id="LT906446">
    <property type="protein sequence ID" value="SNV00812.1"/>
    <property type="molecule type" value="Genomic_DNA"/>
</dbReference>
<dbReference type="Pfam" id="PF13604">
    <property type="entry name" value="AAA_30"/>
    <property type="match status" value="1"/>
</dbReference>
<keyword evidence="3" id="KW-0347">Helicase</keyword>
<dbReference type="Pfam" id="PF18335">
    <property type="entry name" value="SH3_13"/>
    <property type="match status" value="1"/>
</dbReference>
<dbReference type="InterPro" id="IPR041451">
    <property type="entry name" value="RecD2_SH13"/>
</dbReference>
<evidence type="ECO:0000313" key="6">
    <source>
        <dbReference type="EMBL" id="SNV00812.1"/>
    </source>
</evidence>
<feature type="domain" description="Helix-hairpin-helix DNA-binding motif class 1" evidence="4">
    <location>
        <begin position="83"/>
        <end position="104"/>
    </location>
</feature>
<dbReference type="Gene3D" id="2.30.30.940">
    <property type="match status" value="1"/>
</dbReference>
<accession>A0A239TTH2</accession>
<dbReference type="GO" id="GO:0005524">
    <property type="term" value="F:ATP binding"/>
    <property type="evidence" value="ECO:0007669"/>
    <property type="project" value="UniProtKB-UniRule"/>
</dbReference>
<dbReference type="SMART" id="SM00278">
    <property type="entry name" value="HhH1"/>
    <property type="match status" value="3"/>
</dbReference>
<dbReference type="Gene3D" id="1.10.150.20">
    <property type="entry name" value="5' to 3' exonuclease, C-terminal subdomain"/>
    <property type="match status" value="1"/>
</dbReference>
<evidence type="ECO:0000256" key="1">
    <source>
        <dbReference type="ARBA" id="ARBA00022741"/>
    </source>
</evidence>
<dbReference type="InterPro" id="IPR027417">
    <property type="entry name" value="P-loop_NTPase"/>
</dbReference>
<dbReference type="GO" id="GO:0003677">
    <property type="term" value="F:DNA binding"/>
    <property type="evidence" value="ECO:0007669"/>
    <property type="project" value="UniProtKB-UniRule"/>
</dbReference>
<evidence type="ECO:0000256" key="3">
    <source>
        <dbReference type="HAMAP-Rule" id="MF_01488"/>
    </source>
</evidence>
<dbReference type="SUPFAM" id="SSF52540">
    <property type="entry name" value="P-loop containing nucleoside triphosphate hydrolases"/>
    <property type="match status" value="1"/>
</dbReference>
<evidence type="ECO:0000256" key="2">
    <source>
        <dbReference type="ARBA" id="ARBA00022840"/>
    </source>
</evidence>
<dbReference type="InterPro" id="IPR006345">
    <property type="entry name" value="RecD2"/>
</dbReference>
<name>A0A239TTH2_9FIRM</name>
<comment type="similarity">
    <text evidence="3">Belongs to the RecD family. RecD2 subfamily.</text>
</comment>
<dbReference type="AlphaFoldDB" id="A0A239TTH2"/>
<keyword evidence="7" id="KW-1185">Reference proteome</keyword>
<evidence type="ECO:0000259" key="4">
    <source>
        <dbReference type="SMART" id="SM00278"/>
    </source>
</evidence>
<dbReference type="GO" id="GO:0006281">
    <property type="term" value="P:DNA repair"/>
    <property type="evidence" value="ECO:0007669"/>
    <property type="project" value="InterPro"/>
</dbReference>
<dbReference type="Pfam" id="PF14520">
    <property type="entry name" value="HHH_5"/>
    <property type="match status" value="1"/>
</dbReference>
<dbReference type="CDD" id="cd17933">
    <property type="entry name" value="DEXSc_RecD-like"/>
    <property type="match status" value="1"/>
</dbReference>
<dbReference type="GO" id="GO:0006310">
    <property type="term" value="P:DNA recombination"/>
    <property type="evidence" value="ECO:0007669"/>
    <property type="project" value="InterPro"/>
</dbReference>
<dbReference type="InterPro" id="IPR003593">
    <property type="entry name" value="AAA+_ATPase"/>
</dbReference>
<feature type="domain" description="AAA+ ATPase" evidence="5">
    <location>
        <begin position="333"/>
        <end position="483"/>
    </location>
</feature>
<keyword evidence="3" id="KW-0238">DNA-binding</keyword>
<dbReference type="InterPro" id="IPR055446">
    <property type="entry name" value="RecD2_N_OB"/>
</dbReference>
<dbReference type="InterPro" id="IPR050534">
    <property type="entry name" value="Coronavir_polyprotein_1ab"/>
</dbReference>
<dbReference type="RefSeq" id="WP_027889893.1">
    <property type="nucleotide sequence ID" value="NZ_LT906446.1"/>
</dbReference>
<dbReference type="EC" id="5.6.2.3" evidence="3"/>
<evidence type="ECO:0000259" key="5">
    <source>
        <dbReference type="SMART" id="SM00382"/>
    </source>
</evidence>
<dbReference type="Proteomes" id="UP000215383">
    <property type="component" value="Chromosome 1"/>
</dbReference>
<protein>
    <recommendedName>
        <fullName evidence="3">ATP-dependent RecD2 DNA helicase</fullName>
        <ecNumber evidence="3">5.6.2.3</ecNumber>
    </recommendedName>
    <alternativeName>
        <fullName evidence="3">DNA 5'-3' helicase subunit RecD2</fullName>
    </alternativeName>
</protein>
<dbReference type="SMART" id="SM00382">
    <property type="entry name" value="AAA"/>
    <property type="match status" value="1"/>
</dbReference>
<dbReference type="Pfam" id="PF13538">
    <property type="entry name" value="UvrD_C_2"/>
    <property type="match status" value="1"/>
</dbReference>
<dbReference type="HAMAP" id="MF_01488">
    <property type="entry name" value="RecD2"/>
    <property type="match status" value="1"/>
</dbReference>
<dbReference type="GO" id="GO:0009338">
    <property type="term" value="C:exodeoxyribonuclease V complex"/>
    <property type="evidence" value="ECO:0007669"/>
    <property type="project" value="TreeGrafter"/>
</dbReference>
<dbReference type="InterPro" id="IPR029493">
    <property type="entry name" value="RecD2-like_HHH"/>
</dbReference>
<dbReference type="InterPro" id="IPR010994">
    <property type="entry name" value="RuvA_2-like"/>
</dbReference>
<dbReference type="GO" id="GO:0043139">
    <property type="term" value="F:5'-3' DNA helicase activity"/>
    <property type="evidence" value="ECO:0007669"/>
    <property type="project" value="UniProtKB-UniRule"/>
</dbReference>
<organism evidence="6 7">
    <name type="scientific">Megamonas hypermegale</name>
    <dbReference type="NCBI Taxonomy" id="158847"/>
    <lineage>
        <taxon>Bacteria</taxon>
        <taxon>Bacillati</taxon>
        <taxon>Bacillota</taxon>
        <taxon>Negativicutes</taxon>
        <taxon>Selenomonadales</taxon>
        <taxon>Selenomonadaceae</taxon>
        <taxon>Megamonas</taxon>
    </lineage>
</organism>
<proteinExistence type="inferred from homology"/>
<dbReference type="eggNOG" id="COG0507">
    <property type="taxonomic scope" value="Bacteria"/>
</dbReference>
<dbReference type="GO" id="GO:0016887">
    <property type="term" value="F:ATP hydrolysis activity"/>
    <property type="evidence" value="ECO:0007669"/>
    <property type="project" value="RHEA"/>
</dbReference>
<dbReference type="CDD" id="cd18809">
    <property type="entry name" value="SF1_C_RecD"/>
    <property type="match status" value="1"/>
</dbReference>
<gene>
    <name evidence="6" type="primary">recD</name>
    <name evidence="3" type="synonym">recD2</name>
    <name evidence="6" type="ORF">SAMEA4364220_01362</name>
</gene>
<dbReference type="Pfam" id="PF23139">
    <property type="entry name" value="OB_YrrC"/>
    <property type="match status" value="1"/>
</dbReference>
<reference evidence="6 7" key="1">
    <citation type="submission" date="2017-06" db="EMBL/GenBank/DDBJ databases">
        <authorList>
            <consortium name="Pathogen Informatics"/>
        </authorList>
    </citation>
    <scope>NUCLEOTIDE SEQUENCE [LARGE SCALE GENOMIC DNA]</scope>
    <source>
        <strain evidence="6 7">NCTC10570</strain>
    </source>
</reference>
<evidence type="ECO:0000313" key="7">
    <source>
        <dbReference type="Proteomes" id="UP000215383"/>
    </source>
</evidence>
<dbReference type="Gene3D" id="1.10.10.2220">
    <property type="match status" value="1"/>
</dbReference>